<dbReference type="Proteomes" id="UP000054771">
    <property type="component" value="Unassembled WGS sequence"/>
</dbReference>
<evidence type="ECO:0000313" key="2">
    <source>
        <dbReference type="Proteomes" id="UP000054771"/>
    </source>
</evidence>
<evidence type="ECO:0000313" key="1">
    <source>
        <dbReference type="EMBL" id="CEN60766.1"/>
    </source>
</evidence>
<organism evidence="1 2">
    <name type="scientific">Aspergillus calidoustus</name>
    <dbReference type="NCBI Taxonomy" id="454130"/>
    <lineage>
        <taxon>Eukaryota</taxon>
        <taxon>Fungi</taxon>
        <taxon>Dikarya</taxon>
        <taxon>Ascomycota</taxon>
        <taxon>Pezizomycotina</taxon>
        <taxon>Eurotiomycetes</taxon>
        <taxon>Eurotiomycetidae</taxon>
        <taxon>Eurotiales</taxon>
        <taxon>Aspergillaceae</taxon>
        <taxon>Aspergillus</taxon>
        <taxon>Aspergillus subgen. Nidulantes</taxon>
    </lineage>
</organism>
<protein>
    <submittedName>
        <fullName evidence="1">Uncharacterized protein</fullName>
    </submittedName>
</protein>
<reference evidence="2" key="1">
    <citation type="journal article" date="2016" name="Genome Announc.">
        <title>Draft genome sequences of fungus Aspergillus calidoustus.</title>
        <authorList>
            <person name="Horn F."/>
            <person name="Linde J."/>
            <person name="Mattern D.J."/>
            <person name="Walther G."/>
            <person name="Guthke R."/>
            <person name="Scherlach K."/>
            <person name="Martin K."/>
            <person name="Brakhage A.A."/>
            <person name="Petzke L."/>
            <person name="Valiante V."/>
        </authorList>
    </citation>
    <scope>NUCLEOTIDE SEQUENCE [LARGE SCALE GENOMIC DNA]</scope>
    <source>
        <strain evidence="2">SF006504</strain>
    </source>
</reference>
<name>A0A0U5GPF9_ASPCI</name>
<dbReference type="AlphaFoldDB" id="A0A0U5GPF9"/>
<proteinExistence type="predicted"/>
<dbReference type="EMBL" id="CDMC01000002">
    <property type="protein sequence ID" value="CEN60766.1"/>
    <property type="molecule type" value="Genomic_DNA"/>
</dbReference>
<dbReference type="STRING" id="454130.A0A0U5GPF9"/>
<keyword evidence="2" id="KW-1185">Reference proteome</keyword>
<gene>
    <name evidence="1" type="ORF">ASPCAL03199</name>
</gene>
<sequence length="531" mass="61836">MRLAYQIQPSLGHATAAEPTRVSYSPPILIELWTPPRNRKGETRAKRERTIDQQYRMGRSVLPKRAASNHNKTCRRLTTDCIAPSSPTALSSYPTAFIISIYTSFAMECLLLKLPPELIRLIIEQLDTGPNRRDLLTLARVCHALNNYTMPVVYRDVTLRLGQARFLEGLLSRRPGLAYHIHTLTIHYHTPDESATRPVPPHQFPLYAESCSMMIRIMRELRSLTIKGYEREGEYRLQKIGLDGLKRFWFATRMFRSIFNEAFLGHALQKLESCKLDFSDRISWSLHDRSAVFIHPTLKNLTIRHATMADFPYFDPRYARSSALENLELMFCDIGPVTLAKVLTVPKALQSFTMKGYRTRWTQTSANWQLYVDALAYQQDSLLKLDLDFFLPDRGQYKVFSLRYLPHLQEVRMRRQVFFNRWSARPTAAHVLPHEIRRMALYDDEDEITRAHENFYLANLRNWMNQKQLPKLESVRFESVLTTSKPRGPWWPDELGGQVAFERAELVAREEFIPGCRFCVHPYVPREPSAQ</sequence>
<dbReference type="OrthoDB" id="2522477at2759"/>
<accession>A0A0U5GPF9</accession>
<dbReference type="CDD" id="cd09917">
    <property type="entry name" value="F-box_SF"/>
    <property type="match status" value="1"/>
</dbReference>